<organism evidence="1 2">
    <name type="scientific">Chaenocephalus aceratus</name>
    <name type="common">Blackfin icefish</name>
    <name type="synonym">Chaenichthys aceratus</name>
    <dbReference type="NCBI Taxonomy" id="36190"/>
    <lineage>
        <taxon>Eukaryota</taxon>
        <taxon>Metazoa</taxon>
        <taxon>Chordata</taxon>
        <taxon>Craniata</taxon>
        <taxon>Vertebrata</taxon>
        <taxon>Euteleostomi</taxon>
        <taxon>Actinopterygii</taxon>
        <taxon>Neopterygii</taxon>
        <taxon>Teleostei</taxon>
        <taxon>Neoteleostei</taxon>
        <taxon>Acanthomorphata</taxon>
        <taxon>Eupercaria</taxon>
        <taxon>Perciformes</taxon>
        <taxon>Notothenioidei</taxon>
        <taxon>Channichthyidae</taxon>
        <taxon>Chaenocephalus</taxon>
    </lineage>
</organism>
<keyword evidence="2" id="KW-1185">Reference proteome</keyword>
<evidence type="ECO:0000313" key="1">
    <source>
        <dbReference type="EMBL" id="KAI4831752.1"/>
    </source>
</evidence>
<evidence type="ECO:0000313" key="2">
    <source>
        <dbReference type="Proteomes" id="UP001057452"/>
    </source>
</evidence>
<protein>
    <submittedName>
        <fullName evidence="1">Uncharacterized protein</fullName>
    </submittedName>
</protein>
<dbReference type="Proteomes" id="UP001057452">
    <property type="component" value="Chromosome 2"/>
</dbReference>
<sequence length="76" mass="8308">MHYQGNTEEASETLTGQRSPYPPHLPRKACSDGSGGRAHCVPTGMPVAMATFELHKREEVKDESGVCKLTVFCLCE</sequence>
<comment type="caution">
    <text evidence="1">The sequence shown here is derived from an EMBL/GenBank/DDBJ whole genome shotgun (WGS) entry which is preliminary data.</text>
</comment>
<reference evidence="1" key="1">
    <citation type="submission" date="2022-05" db="EMBL/GenBank/DDBJ databases">
        <title>Chromosome-level genome of Chaenocephalus aceratus.</title>
        <authorList>
            <person name="Park H."/>
        </authorList>
    </citation>
    <scope>NUCLEOTIDE SEQUENCE</scope>
    <source>
        <strain evidence="1">KU_202001</strain>
    </source>
</reference>
<dbReference type="EMBL" id="CM043786">
    <property type="protein sequence ID" value="KAI4831752.1"/>
    <property type="molecule type" value="Genomic_DNA"/>
</dbReference>
<proteinExistence type="predicted"/>
<gene>
    <name evidence="1" type="ORF">KUCAC02_001281</name>
</gene>
<accession>A0ACB9XVV8</accession>
<name>A0ACB9XVV8_CHAAC</name>